<keyword evidence="1" id="KW-0812">Transmembrane</keyword>
<feature type="transmembrane region" description="Helical" evidence="1">
    <location>
        <begin position="109"/>
        <end position="125"/>
    </location>
</feature>
<gene>
    <name evidence="2" type="ORF">MNB_SV-9-1100</name>
</gene>
<keyword evidence="1" id="KW-1133">Transmembrane helix</keyword>
<proteinExistence type="predicted"/>
<feature type="transmembrane region" description="Helical" evidence="1">
    <location>
        <begin position="161"/>
        <end position="178"/>
    </location>
</feature>
<feature type="transmembrane region" description="Helical" evidence="1">
    <location>
        <begin position="42"/>
        <end position="59"/>
    </location>
</feature>
<feature type="transmembrane region" description="Helical" evidence="1">
    <location>
        <begin position="88"/>
        <end position="104"/>
    </location>
</feature>
<sequence>MRKIIKSDMAFLLLFASEFTFYLLILQTGIVEYHNSNMAEIWMVPVGGVIGIVASIFVYKERQWLTPTLLFLQLLLSFHYASANGIELFLLGLISGLTAPMLIARIDRFWIVVVALAISYTYGTYYFDVLALERTNIALFLSAIALLSSLFAQMQRVKKTVEFISLFSAGSIFLWLLLDASLFETLSRDNTMYLWGNDTFTLNIIIFHIIGLVVAYKAIDYRYNSSLLFALFILTYTLYTFEWQVALSIVYPFVISYYNVIILRALMNLPYAILAVMAISLWGASGLGLLVALSQSFSIAWGILALLGVIYLSEDIKRILSFQTPTSRSL</sequence>
<feature type="transmembrane region" description="Helical" evidence="1">
    <location>
        <begin position="198"/>
        <end position="216"/>
    </location>
</feature>
<feature type="transmembrane region" description="Helical" evidence="1">
    <location>
        <begin position="12"/>
        <end position="30"/>
    </location>
</feature>
<reference evidence="2" key="1">
    <citation type="submission" date="2016-10" db="EMBL/GenBank/DDBJ databases">
        <authorList>
            <person name="de Groot N.N."/>
        </authorList>
    </citation>
    <scope>NUCLEOTIDE SEQUENCE</scope>
</reference>
<dbReference type="AlphaFoldDB" id="A0A1W1CF80"/>
<accession>A0A1W1CF80</accession>
<evidence type="ECO:0000256" key="1">
    <source>
        <dbReference type="SAM" id="Phobius"/>
    </source>
</evidence>
<protein>
    <submittedName>
        <fullName evidence="2">Uncharacterized protein</fullName>
    </submittedName>
</protein>
<feature type="transmembrane region" description="Helical" evidence="1">
    <location>
        <begin position="137"/>
        <end position="154"/>
    </location>
</feature>
<feature type="transmembrane region" description="Helical" evidence="1">
    <location>
        <begin position="64"/>
        <end position="82"/>
    </location>
</feature>
<feature type="transmembrane region" description="Helical" evidence="1">
    <location>
        <begin position="223"/>
        <end position="239"/>
    </location>
</feature>
<evidence type="ECO:0000313" key="2">
    <source>
        <dbReference type="EMBL" id="SFV64385.1"/>
    </source>
</evidence>
<keyword evidence="1" id="KW-0472">Membrane</keyword>
<name>A0A1W1CF80_9ZZZZ</name>
<feature type="transmembrane region" description="Helical" evidence="1">
    <location>
        <begin position="269"/>
        <end position="291"/>
    </location>
</feature>
<dbReference type="EMBL" id="FPHG01000066">
    <property type="protein sequence ID" value="SFV64385.1"/>
    <property type="molecule type" value="Genomic_DNA"/>
</dbReference>
<organism evidence="2">
    <name type="scientific">hydrothermal vent metagenome</name>
    <dbReference type="NCBI Taxonomy" id="652676"/>
    <lineage>
        <taxon>unclassified sequences</taxon>
        <taxon>metagenomes</taxon>
        <taxon>ecological metagenomes</taxon>
    </lineage>
</organism>
<feature type="transmembrane region" description="Helical" evidence="1">
    <location>
        <begin position="297"/>
        <end position="313"/>
    </location>
</feature>